<protein>
    <submittedName>
        <fullName evidence="1">Uncharacterized protein</fullName>
    </submittedName>
</protein>
<feature type="non-terminal residue" evidence="1">
    <location>
        <position position="108"/>
    </location>
</feature>
<dbReference type="Proteomes" id="UP000805193">
    <property type="component" value="Unassembled WGS sequence"/>
</dbReference>
<reference evidence="1 2" key="1">
    <citation type="journal article" date="2020" name="Cell">
        <title>Large-Scale Comparative Analyses of Tick Genomes Elucidate Their Genetic Diversity and Vector Capacities.</title>
        <authorList>
            <consortium name="Tick Genome and Microbiome Consortium (TIGMIC)"/>
            <person name="Jia N."/>
            <person name="Wang J."/>
            <person name="Shi W."/>
            <person name="Du L."/>
            <person name="Sun Y."/>
            <person name="Zhan W."/>
            <person name="Jiang J.F."/>
            <person name="Wang Q."/>
            <person name="Zhang B."/>
            <person name="Ji P."/>
            <person name="Bell-Sakyi L."/>
            <person name="Cui X.M."/>
            <person name="Yuan T.T."/>
            <person name="Jiang B.G."/>
            <person name="Yang W.F."/>
            <person name="Lam T.T."/>
            <person name="Chang Q.C."/>
            <person name="Ding S.J."/>
            <person name="Wang X.J."/>
            <person name="Zhu J.G."/>
            <person name="Ruan X.D."/>
            <person name="Zhao L."/>
            <person name="Wei J.T."/>
            <person name="Ye R.Z."/>
            <person name="Que T.C."/>
            <person name="Du C.H."/>
            <person name="Zhou Y.H."/>
            <person name="Cheng J.X."/>
            <person name="Dai P.F."/>
            <person name="Guo W.B."/>
            <person name="Han X.H."/>
            <person name="Huang E.J."/>
            <person name="Li L.F."/>
            <person name="Wei W."/>
            <person name="Gao Y.C."/>
            <person name="Liu J.Z."/>
            <person name="Shao H.Z."/>
            <person name="Wang X."/>
            <person name="Wang C.C."/>
            <person name="Yang T.C."/>
            <person name="Huo Q.B."/>
            <person name="Li W."/>
            <person name="Chen H.Y."/>
            <person name="Chen S.E."/>
            <person name="Zhou L.G."/>
            <person name="Ni X.B."/>
            <person name="Tian J.H."/>
            <person name="Sheng Y."/>
            <person name="Liu T."/>
            <person name="Pan Y.S."/>
            <person name="Xia L.Y."/>
            <person name="Li J."/>
            <person name="Zhao F."/>
            <person name="Cao W.C."/>
        </authorList>
    </citation>
    <scope>NUCLEOTIDE SEQUENCE [LARGE SCALE GENOMIC DNA]</scope>
    <source>
        <strain evidence="1">Iper-2018</strain>
    </source>
</reference>
<feature type="non-terminal residue" evidence="1">
    <location>
        <position position="1"/>
    </location>
</feature>
<proteinExistence type="predicted"/>
<organism evidence="1 2">
    <name type="scientific">Ixodes persulcatus</name>
    <name type="common">Taiga tick</name>
    <dbReference type="NCBI Taxonomy" id="34615"/>
    <lineage>
        <taxon>Eukaryota</taxon>
        <taxon>Metazoa</taxon>
        <taxon>Ecdysozoa</taxon>
        <taxon>Arthropoda</taxon>
        <taxon>Chelicerata</taxon>
        <taxon>Arachnida</taxon>
        <taxon>Acari</taxon>
        <taxon>Parasitiformes</taxon>
        <taxon>Ixodida</taxon>
        <taxon>Ixodoidea</taxon>
        <taxon>Ixodidae</taxon>
        <taxon>Ixodinae</taxon>
        <taxon>Ixodes</taxon>
    </lineage>
</organism>
<evidence type="ECO:0000313" key="1">
    <source>
        <dbReference type="EMBL" id="KAG0445404.1"/>
    </source>
</evidence>
<sequence length="108" mass="12133">KASLEYMNKDVETFRKECADLKKENATIKALNEQMAHELGQLKILANENAMRVTTLDQYSRKKNIEIKGIPHDSNEDLVEVLGKVGGALEEPITGDDVEICHRVPARN</sequence>
<dbReference type="EMBL" id="JABSTQ010000441">
    <property type="protein sequence ID" value="KAG0445404.1"/>
    <property type="molecule type" value="Genomic_DNA"/>
</dbReference>
<keyword evidence="2" id="KW-1185">Reference proteome</keyword>
<comment type="caution">
    <text evidence="1">The sequence shown here is derived from an EMBL/GenBank/DDBJ whole genome shotgun (WGS) entry which is preliminary data.</text>
</comment>
<name>A0AC60R0D6_IXOPE</name>
<gene>
    <name evidence="1" type="ORF">HPB47_015754</name>
</gene>
<accession>A0AC60R0D6</accession>
<evidence type="ECO:0000313" key="2">
    <source>
        <dbReference type="Proteomes" id="UP000805193"/>
    </source>
</evidence>